<proteinExistence type="predicted"/>
<sequence length="87" mass="9557">MLPNTKIFQNSILQPNERLMNFKFILTIPLILLTCGAASTARAGIVLTMTPSAASYGPVRKQLRESCKLVSSLSTEASDEECLPRRC</sequence>
<comment type="caution">
    <text evidence="1">The sequence shown here is derived from an EMBL/GenBank/DDBJ whole genome shotgun (WGS) entry which is preliminary data.</text>
</comment>
<dbReference type="EMBL" id="SJPK01000017">
    <property type="protein sequence ID" value="TWT56114.1"/>
    <property type="molecule type" value="Genomic_DNA"/>
</dbReference>
<reference evidence="1 2" key="1">
    <citation type="submission" date="2019-02" db="EMBL/GenBank/DDBJ databases">
        <title>Deep-cultivation of Planctomycetes and their phenomic and genomic characterization uncovers novel biology.</title>
        <authorList>
            <person name="Wiegand S."/>
            <person name="Jogler M."/>
            <person name="Boedeker C."/>
            <person name="Pinto D."/>
            <person name="Vollmers J."/>
            <person name="Rivas-Marin E."/>
            <person name="Kohn T."/>
            <person name="Peeters S.H."/>
            <person name="Heuer A."/>
            <person name="Rast P."/>
            <person name="Oberbeckmann S."/>
            <person name="Bunk B."/>
            <person name="Jeske O."/>
            <person name="Meyerdierks A."/>
            <person name="Storesund J.E."/>
            <person name="Kallscheuer N."/>
            <person name="Luecker S."/>
            <person name="Lage O.M."/>
            <person name="Pohl T."/>
            <person name="Merkel B.J."/>
            <person name="Hornburger P."/>
            <person name="Mueller R.-W."/>
            <person name="Bruemmer F."/>
            <person name="Labrenz M."/>
            <person name="Spormann A.M."/>
            <person name="Op Den Camp H."/>
            <person name="Overmann J."/>
            <person name="Amann R."/>
            <person name="Jetten M.S.M."/>
            <person name="Mascher T."/>
            <person name="Medema M.H."/>
            <person name="Devos D.P."/>
            <person name="Kaster A.-K."/>
            <person name="Ovreas L."/>
            <person name="Rohde M."/>
            <person name="Galperin M.Y."/>
            <person name="Jogler C."/>
        </authorList>
    </citation>
    <scope>NUCLEOTIDE SEQUENCE [LARGE SCALE GENOMIC DNA]</scope>
    <source>
        <strain evidence="1 2">CA85</strain>
    </source>
</reference>
<protein>
    <submittedName>
        <fullName evidence="1">Uncharacterized protein</fullName>
    </submittedName>
</protein>
<name>A0A5C5WYS9_9BACT</name>
<accession>A0A5C5WYS9</accession>
<organism evidence="1 2">
    <name type="scientific">Allorhodopirellula solitaria</name>
    <dbReference type="NCBI Taxonomy" id="2527987"/>
    <lineage>
        <taxon>Bacteria</taxon>
        <taxon>Pseudomonadati</taxon>
        <taxon>Planctomycetota</taxon>
        <taxon>Planctomycetia</taxon>
        <taxon>Pirellulales</taxon>
        <taxon>Pirellulaceae</taxon>
        <taxon>Allorhodopirellula</taxon>
    </lineage>
</organism>
<evidence type="ECO:0000313" key="2">
    <source>
        <dbReference type="Proteomes" id="UP000318053"/>
    </source>
</evidence>
<dbReference type="AlphaFoldDB" id="A0A5C5WYS9"/>
<evidence type="ECO:0000313" key="1">
    <source>
        <dbReference type="EMBL" id="TWT56114.1"/>
    </source>
</evidence>
<keyword evidence="2" id="KW-1185">Reference proteome</keyword>
<gene>
    <name evidence="1" type="ORF">CA85_45870</name>
</gene>
<dbReference type="Proteomes" id="UP000318053">
    <property type="component" value="Unassembled WGS sequence"/>
</dbReference>